<evidence type="ECO:0000256" key="13">
    <source>
        <dbReference type="ARBA" id="ARBA00034003"/>
    </source>
</evidence>
<keyword evidence="3" id="KW-0132">Cell division</keyword>
<name>A0A068NWH2_FIMGI</name>
<dbReference type="Gene3D" id="2.40.50.140">
    <property type="entry name" value="Nucleic acid-binding proteins"/>
    <property type="match status" value="1"/>
</dbReference>
<dbReference type="PANTHER" id="PTHR45674">
    <property type="entry name" value="DNA LIGASE 1/3 FAMILY MEMBER"/>
    <property type="match status" value="1"/>
</dbReference>
<evidence type="ECO:0000256" key="7">
    <source>
        <dbReference type="ARBA" id="ARBA00022763"/>
    </source>
</evidence>
<keyword evidence="7" id="KW-0227">DNA damage</keyword>
<organism evidence="15 16">
    <name type="scientific">Fimbriimonas ginsengisoli Gsoil 348</name>
    <dbReference type="NCBI Taxonomy" id="661478"/>
    <lineage>
        <taxon>Bacteria</taxon>
        <taxon>Bacillati</taxon>
        <taxon>Armatimonadota</taxon>
        <taxon>Fimbriimonadia</taxon>
        <taxon>Fimbriimonadales</taxon>
        <taxon>Fimbriimonadaceae</taxon>
        <taxon>Fimbriimonas</taxon>
    </lineage>
</organism>
<dbReference type="InterPro" id="IPR016059">
    <property type="entry name" value="DNA_ligase_ATP-dep_CS"/>
</dbReference>
<evidence type="ECO:0000313" key="15">
    <source>
        <dbReference type="EMBL" id="AIE87095.1"/>
    </source>
</evidence>
<dbReference type="SUPFAM" id="SSF117018">
    <property type="entry name" value="ATP-dependent DNA ligase DNA-binding domain"/>
    <property type="match status" value="1"/>
</dbReference>
<dbReference type="CDD" id="cd07897">
    <property type="entry name" value="Adenylation_DNA_ligase_Bac1"/>
    <property type="match status" value="1"/>
</dbReference>
<evidence type="ECO:0000256" key="10">
    <source>
        <dbReference type="ARBA" id="ARBA00023172"/>
    </source>
</evidence>
<dbReference type="Pfam" id="PF04679">
    <property type="entry name" value="DNA_ligase_A_C"/>
    <property type="match status" value="1"/>
</dbReference>
<keyword evidence="5" id="KW-0479">Metal-binding</keyword>
<evidence type="ECO:0000256" key="11">
    <source>
        <dbReference type="ARBA" id="ARBA00023204"/>
    </source>
</evidence>
<dbReference type="GO" id="GO:0006260">
    <property type="term" value="P:DNA replication"/>
    <property type="evidence" value="ECO:0007669"/>
    <property type="project" value="UniProtKB-KW"/>
</dbReference>
<dbReference type="eggNOG" id="COG1793">
    <property type="taxonomic scope" value="Bacteria"/>
</dbReference>
<evidence type="ECO:0000256" key="9">
    <source>
        <dbReference type="ARBA" id="ARBA00022842"/>
    </source>
</evidence>
<dbReference type="GO" id="GO:0046872">
    <property type="term" value="F:metal ion binding"/>
    <property type="evidence" value="ECO:0007669"/>
    <property type="project" value="UniProtKB-KW"/>
</dbReference>
<dbReference type="PROSITE" id="PS50160">
    <property type="entry name" value="DNA_LIGASE_A3"/>
    <property type="match status" value="1"/>
</dbReference>
<dbReference type="InterPro" id="IPR012309">
    <property type="entry name" value="DNA_ligase_ATP-dep_C"/>
</dbReference>
<keyword evidence="12" id="KW-0131">Cell cycle</keyword>
<dbReference type="STRING" id="661478.OP10G_3727"/>
<keyword evidence="2 15" id="KW-0436">Ligase</keyword>
<dbReference type="PANTHER" id="PTHR45674:SF13">
    <property type="entry name" value="DNA LIGASE-RELATED"/>
    <property type="match status" value="1"/>
</dbReference>
<dbReference type="SUPFAM" id="SSF56091">
    <property type="entry name" value="DNA ligase/mRNA capping enzyme, catalytic domain"/>
    <property type="match status" value="1"/>
</dbReference>
<dbReference type="InterPro" id="IPR050191">
    <property type="entry name" value="ATP-dep_DNA_ligase"/>
</dbReference>
<dbReference type="InterPro" id="IPR012308">
    <property type="entry name" value="DNA_ligase_ATP-dep_N"/>
</dbReference>
<dbReference type="GO" id="GO:0003910">
    <property type="term" value="F:DNA ligase (ATP) activity"/>
    <property type="evidence" value="ECO:0007669"/>
    <property type="project" value="UniProtKB-EC"/>
</dbReference>
<dbReference type="EMBL" id="CP007139">
    <property type="protein sequence ID" value="AIE87095.1"/>
    <property type="molecule type" value="Genomic_DNA"/>
</dbReference>
<evidence type="ECO:0000256" key="3">
    <source>
        <dbReference type="ARBA" id="ARBA00022618"/>
    </source>
</evidence>
<keyword evidence="16" id="KW-1185">Reference proteome</keyword>
<keyword evidence="8" id="KW-0067">ATP-binding</keyword>
<dbReference type="CDD" id="cd07972">
    <property type="entry name" value="OBF_DNA_ligase_Arch_LigB"/>
    <property type="match status" value="1"/>
</dbReference>
<dbReference type="PROSITE" id="PS00697">
    <property type="entry name" value="DNA_LIGASE_A1"/>
    <property type="match status" value="1"/>
</dbReference>
<dbReference type="HOGENOM" id="CLU_005138_6_2_0"/>
<evidence type="ECO:0000256" key="4">
    <source>
        <dbReference type="ARBA" id="ARBA00022705"/>
    </source>
</evidence>
<dbReference type="GO" id="GO:0003677">
    <property type="term" value="F:DNA binding"/>
    <property type="evidence" value="ECO:0007669"/>
    <property type="project" value="InterPro"/>
</dbReference>
<dbReference type="GO" id="GO:0006281">
    <property type="term" value="P:DNA repair"/>
    <property type="evidence" value="ECO:0007669"/>
    <property type="project" value="UniProtKB-KW"/>
</dbReference>
<evidence type="ECO:0000313" key="16">
    <source>
        <dbReference type="Proteomes" id="UP000027982"/>
    </source>
</evidence>
<keyword evidence="10" id="KW-0233">DNA recombination</keyword>
<evidence type="ECO:0000256" key="12">
    <source>
        <dbReference type="ARBA" id="ARBA00023306"/>
    </source>
</evidence>
<dbReference type="Gene3D" id="1.10.3260.10">
    <property type="entry name" value="DNA ligase, ATP-dependent, N-terminal domain"/>
    <property type="match status" value="1"/>
</dbReference>
<proteinExistence type="predicted"/>
<dbReference type="GO" id="GO:0051301">
    <property type="term" value="P:cell division"/>
    <property type="evidence" value="ECO:0007669"/>
    <property type="project" value="UniProtKB-KW"/>
</dbReference>
<sequence>MKAFANLYRSIDETNKTNEKVAAMARYFREAPPDDAAWTVHFLIGRRPKRAANSTRMQELAAHLAGIPPWLFGESYDAVGDLAETIALILPQFPGEKADKPLTYWVEERLLKMPGLSEDDQVRALAEDWIELDPSERFVYNKLITGAFRVGVSQELVVRAIAQVSGIPAPVIAHRLMGDWTPSALFYEGLLSEQSDDTDVSRPYPFCLAHSLEQALEGLGPIEEWHAEWKWDGIRAQLIRREGQSFVWSRGEELITERFPEMVDVCEALPNGTVIDGEILAWAEGKPQKFMALQRRIGRKLLSKKILQEVPAVIVAFDILEYAGEDLRERPYVERRRLLEELVDAVNTAPPDQLILGEAVDPRLASDDPDDSATDGLASTSRLLISSRVEASTWNELALKREESRNLNVEGLMLKRLDSPYLVGRKKGNWWKWKIEPLTVDAVLIYAQRGSGKRASLYTDYTFGVWDDDGKLVPFAKAYSGLTDEEIRRVDSWVRRNTKEKFGPVRTVEPELVMELAFEGIQVSNRHKSGLAVRFPRILRWRHDKKPPDADSLASVREMLKAI</sequence>
<dbReference type="Pfam" id="PF04675">
    <property type="entry name" value="DNA_ligase_A_N"/>
    <property type="match status" value="1"/>
</dbReference>
<evidence type="ECO:0000256" key="5">
    <source>
        <dbReference type="ARBA" id="ARBA00022723"/>
    </source>
</evidence>
<dbReference type="GO" id="GO:0005524">
    <property type="term" value="F:ATP binding"/>
    <property type="evidence" value="ECO:0007669"/>
    <property type="project" value="UniProtKB-KW"/>
</dbReference>
<keyword evidence="4" id="KW-0235">DNA replication</keyword>
<keyword evidence="9" id="KW-0460">Magnesium</keyword>
<dbReference type="Pfam" id="PF01068">
    <property type="entry name" value="DNA_ligase_A_M"/>
    <property type="match status" value="1"/>
</dbReference>
<keyword evidence="11" id="KW-0234">DNA repair</keyword>
<evidence type="ECO:0000256" key="1">
    <source>
        <dbReference type="ARBA" id="ARBA00012727"/>
    </source>
</evidence>
<dbReference type="SUPFAM" id="SSF50249">
    <property type="entry name" value="Nucleic acid-binding proteins"/>
    <property type="match status" value="1"/>
</dbReference>
<protein>
    <recommendedName>
        <fullName evidence="1">DNA ligase (ATP)</fullName>
        <ecNumber evidence="1">6.5.1.1</ecNumber>
    </recommendedName>
</protein>
<dbReference type="InterPro" id="IPR012310">
    <property type="entry name" value="DNA_ligase_ATP-dep_cent"/>
</dbReference>
<dbReference type="InterPro" id="IPR036599">
    <property type="entry name" value="DNA_ligase_N_sf"/>
</dbReference>
<dbReference type="AlphaFoldDB" id="A0A068NWH2"/>
<keyword evidence="6" id="KW-0547">Nucleotide-binding</keyword>
<accession>A0A068NWH2</accession>
<dbReference type="GO" id="GO:0006310">
    <property type="term" value="P:DNA recombination"/>
    <property type="evidence" value="ECO:0007669"/>
    <property type="project" value="UniProtKB-KW"/>
</dbReference>
<dbReference type="EC" id="6.5.1.1" evidence="1"/>
<feature type="domain" description="ATP-dependent DNA ligase family profile" evidence="14">
    <location>
        <begin position="305"/>
        <end position="467"/>
    </location>
</feature>
<evidence type="ECO:0000259" key="14">
    <source>
        <dbReference type="PROSITE" id="PS50160"/>
    </source>
</evidence>
<dbReference type="RefSeq" id="WP_025228983.1">
    <property type="nucleotide sequence ID" value="NZ_CP007139.1"/>
</dbReference>
<dbReference type="OrthoDB" id="9767858at2"/>
<gene>
    <name evidence="15" type="ORF">OP10G_3727</name>
</gene>
<dbReference type="KEGG" id="fgi:OP10G_3727"/>
<evidence type="ECO:0000256" key="8">
    <source>
        <dbReference type="ARBA" id="ARBA00022840"/>
    </source>
</evidence>
<reference evidence="15 16" key="1">
    <citation type="journal article" date="2014" name="PLoS ONE">
        <title>The first complete genome sequence of the class fimbriimonadia in the phylum armatimonadetes.</title>
        <authorList>
            <person name="Hu Z.Y."/>
            <person name="Wang Y.Z."/>
            <person name="Im W.T."/>
            <person name="Wang S.Y."/>
            <person name="Zhao G.P."/>
            <person name="Zheng H.J."/>
            <person name="Quan Z.X."/>
        </authorList>
    </citation>
    <scope>NUCLEOTIDE SEQUENCE [LARGE SCALE GENOMIC DNA]</scope>
    <source>
        <strain evidence="15">Gsoil 348</strain>
    </source>
</reference>
<dbReference type="InterPro" id="IPR012340">
    <property type="entry name" value="NA-bd_OB-fold"/>
</dbReference>
<evidence type="ECO:0000256" key="6">
    <source>
        <dbReference type="ARBA" id="ARBA00022741"/>
    </source>
</evidence>
<dbReference type="Gene3D" id="3.30.470.30">
    <property type="entry name" value="DNA ligase/mRNA capping enzyme"/>
    <property type="match status" value="2"/>
</dbReference>
<comment type="catalytic activity">
    <reaction evidence="13">
        <text>ATP + (deoxyribonucleotide)n-3'-hydroxyl + 5'-phospho-(deoxyribonucleotide)m = (deoxyribonucleotide)n+m + AMP + diphosphate.</text>
        <dbReference type="EC" id="6.5.1.1"/>
    </reaction>
</comment>
<evidence type="ECO:0000256" key="2">
    <source>
        <dbReference type="ARBA" id="ARBA00022598"/>
    </source>
</evidence>
<dbReference type="Proteomes" id="UP000027982">
    <property type="component" value="Chromosome"/>
</dbReference>